<dbReference type="RefSeq" id="WP_309793119.1">
    <property type="nucleotide sequence ID" value="NZ_JAVDPW010000002.1"/>
</dbReference>
<protein>
    <submittedName>
        <fullName evidence="2">Uncharacterized protein</fullName>
    </submittedName>
</protein>
<comment type="caution">
    <text evidence="2">The sequence shown here is derived from an EMBL/GenBank/DDBJ whole genome shotgun (WGS) entry which is preliminary data.</text>
</comment>
<keyword evidence="3" id="KW-1185">Reference proteome</keyword>
<proteinExistence type="predicted"/>
<organism evidence="2 3">
    <name type="scientific">Inquilinus ginsengisoli</name>
    <dbReference type="NCBI Taxonomy" id="363840"/>
    <lineage>
        <taxon>Bacteria</taxon>
        <taxon>Pseudomonadati</taxon>
        <taxon>Pseudomonadota</taxon>
        <taxon>Alphaproteobacteria</taxon>
        <taxon>Rhodospirillales</taxon>
        <taxon>Rhodospirillaceae</taxon>
        <taxon>Inquilinus</taxon>
    </lineage>
</organism>
<sequence length="91" mass="10098">MKAGSRIDRLLSRFDVRLMPSCGRRSAMESDWERAGQAPPANDNAGQAGRIDPRLLVIAWAIGRQIARELLRAEAANDNRPNVSDQGRDEI</sequence>
<dbReference type="EMBL" id="JAVDPW010000002">
    <property type="protein sequence ID" value="MDR6289011.1"/>
    <property type="molecule type" value="Genomic_DNA"/>
</dbReference>
<evidence type="ECO:0000256" key="1">
    <source>
        <dbReference type="SAM" id="MobiDB-lite"/>
    </source>
</evidence>
<dbReference type="Proteomes" id="UP001262410">
    <property type="component" value="Unassembled WGS sequence"/>
</dbReference>
<gene>
    <name evidence="2" type="ORF">E9232_001518</name>
</gene>
<feature type="region of interest" description="Disordered" evidence="1">
    <location>
        <begin position="28"/>
        <end position="48"/>
    </location>
</feature>
<evidence type="ECO:0000313" key="3">
    <source>
        <dbReference type="Proteomes" id="UP001262410"/>
    </source>
</evidence>
<name>A0ABU1JK67_9PROT</name>
<reference evidence="2 3" key="1">
    <citation type="submission" date="2023-07" db="EMBL/GenBank/DDBJ databases">
        <title>Sorghum-associated microbial communities from plants grown in Nebraska, USA.</title>
        <authorList>
            <person name="Schachtman D."/>
        </authorList>
    </citation>
    <scope>NUCLEOTIDE SEQUENCE [LARGE SCALE GENOMIC DNA]</scope>
    <source>
        <strain evidence="2 3">584</strain>
    </source>
</reference>
<accession>A0ABU1JK67</accession>
<evidence type="ECO:0000313" key="2">
    <source>
        <dbReference type="EMBL" id="MDR6289011.1"/>
    </source>
</evidence>